<proteinExistence type="predicted"/>
<feature type="coiled-coil region" evidence="1">
    <location>
        <begin position="22"/>
        <end position="75"/>
    </location>
</feature>
<sequence>MDKNQNAMIMPKKLRKVSSSYLNKLKMMNKSLNENYEALLKVVAVDKEEEAIVILREVDAQLQKLKTLLEKERMKESTHPKL</sequence>
<keyword evidence="1" id="KW-0175">Coiled coil</keyword>
<reference evidence="2" key="1">
    <citation type="submission" date="2022-01" db="EMBL/GenBank/DDBJ databases">
        <authorList>
            <person name="King R."/>
        </authorList>
    </citation>
    <scope>NUCLEOTIDE SEQUENCE</scope>
</reference>
<organism evidence="2 3">
    <name type="scientific">Nezara viridula</name>
    <name type="common">Southern green stink bug</name>
    <name type="synonym">Cimex viridulus</name>
    <dbReference type="NCBI Taxonomy" id="85310"/>
    <lineage>
        <taxon>Eukaryota</taxon>
        <taxon>Metazoa</taxon>
        <taxon>Ecdysozoa</taxon>
        <taxon>Arthropoda</taxon>
        <taxon>Hexapoda</taxon>
        <taxon>Insecta</taxon>
        <taxon>Pterygota</taxon>
        <taxon>Neoptera</taxon>
        <taxon>Paraneoptera</taxon>
        <taxon>Hemiptera</taxon>
        <taxon>Heteroptera</taxon>
        <taxon>Panheteroptera</taxon>
        <taxon>Pentatomomorpha</taxon>
        <taxon>Pentatomoidea</taxon>
        <taxon>Pentatomidae</taxon>
        <taxon>Pentatominae</taxon>
        <taxon>Nezara</taxon>
    </lineage>
</organism>
<evidence type="ECO:0000256" key="1">
    <source>
        <dbReference type="SAM" id="Coils"/>
    </source>
</evidence>
<accession>A0A9P0MNX3</accession>
<evidence type="ECO:0000313" key="2">
    <source>
        <dbReference type="EMBL" id="CAH1399400.1"/>
    </source>
</evidence>
<evidence type="ECO:0000313" key="3">
    <source>
        <dbReference type="Proteomes" id="UP001152798"/>
    </source>
</evidence>
<dbReference type="Proteomes" id="UP001152798">
    <property type="component" value="Chromosome 4"/>
</dbReference>
<dbReference type="AlphaFoldDB" id="A0A9P0MNX3"/>
<gene>
    <name evidence="2" type="ORF">NEZAVI_LOCUS8855</name>
</gene>
<dbReference type="EMBL" id="OV725080">
    <property type="protein sequence ID" value="CAH1399400.1"/>
    <property type="molecule type" value="Genomic_DNA"/>
</dbReference>
<name>A0A9P0MNX3_NEZVI</name>
<protein>
    <submittedName>
        <fullName evidence="2">Uncharacterized protein</fullName>
    </submittedName>
</protein>
<keyword evidence="3" id="KW-1185">Reference proteome</keyword>